<dbReference type="InterPro" id="IPR001624">
    <property type="entry name" value="FliE"/>
</dbReference>
<protein>
    <recommendedName>
        <fullName evidence="4 5">Flagellar hook-basal body complex protein FliE</fullName>
    </recommendedName>
</protein>
<keyword evidence="6" id="KW-0282">Flagellum</keyword>
<dbReference type="AlphaFoldDB" id="A0A8J7VYM5"/>
<dbReference type="PRINTS" id="PR01006">
    <property type="entry name" value="FLGHOOKFLIE"/>
</dbReference>
<evidence type="ECO:0000256" key="3">
    <source>
        <dbReference type="ARBA" id="ARBA00023143"/>
    </source>
</evidence>
<reference evidence="6" key="1">
    <citation type="submission" date="2021-04" db="EMBL/GenBank/DDBJ databases">
        <title>Sinoanaerobacter chloroacetimidivorans sp. nov., an obligate anaerobic bacterium isolated from anaerobic sludge.</title>
        <authorList>
            <person name="Bao Y."/>
        </authorList>
    </citation>
    <scope>NUCLEOTIDE SEQUENCE</scope>
    <source>
        <strain evidence="6">BAD-6</strain>
    </source>
</reference>
<dbReference type="PANTHER" id="PTHR34653:SF1">
    <property type="entry name" value="FLAGELLAR HOOK-BASAL BODY COMPLEX PROTEIN FLIE"/>
    <property type="match status" value="1"/>
</dbReference>
<dbReference type="GO" id="GO:0009425">
    <property type="term" value="C:bacterial-type flagellum basal body"/>
    <property type="evidence" value="ECO:0007669"/>
    <property type="project" value="UniProtKB-SubCell"/>
</dbReference>
<reference evidence="6" key="2">
    <citation type="submission" date="2021-04" db="EMBL/GenBank/DDBJ databases">
        <authorList>
            <person name="Liu J."/>
        </authorList>
    </citation>
    <scope>NUCLEOTIDE SEQUENCE</scope>
    <source>
        <strain evidence="6">BAD-6</strain>
    </source>
</reference>
<proteinExistence type="inferred from homology"/>
<evidence type="ECO:0000313" key="7">
    <source>
        <dbReference type="Proteomes" id="UP000675664"/>
    </source>
</evidence>
<dbReference type="PANTHER" id="PTHR34653">
    <property type="match status" value="1"/>
</dbReference>
<comment type="subcellular location">
    <subcellularLocation>
        <location evidence="1 4">Bacterial flagellum basal body</location>
    </subcellularLocation>
</comment>
<dbReference type="GO" id="GO:0003774">
    <property type="term" value="F:cytoskeletal motor activity"/>
    <property type="evidence" value="ECO:0007669"/>
    <property type="project" value="InterPro"/>
</dbReference>
<evidence type="ECO:0000256" key="2">
    <source>
        <dbReference type="ARBA" id="ARBA00009272"/>
    </source>
</evidence>
<accession>A0A8J7VYM5</accession>
<dbReference type="EMBL" id="JAGSND010000003">
    <property type="protein sequence ID" value="MBR0597527.1"/>
    <property type="molecule type" value="Genomic_DNA"/>
</dbReference>
<dbReference type="Proteomes" id="UP000675664">
    <property type="component" value="Unassembled WGS sequence"/>
</dbReference>
<evidence type="ECO:0000256" key="4">
    <source>
        <dbReference type="HAMAP-Rule" id="MF_00724"/>
    </source>
</evidence>
<evidence type="ECO:0000256" key="5">
    <source>
        <dbReference type="NCBIfam" id="TIGR00205"/>
    </source>
</evidence>
<organism evidence="6 7">
    <name type="scientific">Sinanaerobacter chloroacetimidivorans</name>
    <dbReference type="NCBI Taxonomy" id="2818044"/>
    <lineage>
        <taxon>Bacteria</taxon>
        <taxon>Bacillati</taxon>
        <taxon>Bacillota</taxon>
        <taxon>Clostridia</taxon>
        <taxon>Peptostreptococcales</taxon>
        <taxon>Anaerovoracaceae</taxon>
        <taxon>Sinanaerobacter</taxon>
    </lineage>
</organism>
<comment type="caution">
    <text evidence="6">The sequence shown here is derived from an EMBL/GenBank/DDBJ whole genome shotgun (WGS) entry which is preliminary data.</text>
</comment>
<comment type="similarity">
    <text evidence="2 4">Belongs to the FliE family.</text>
</comment>
<sequence>MFIVPMNSSINTNSIQSISLNSEKIGSGSGENKGLGFKEVFQDVIKNVEETEAATKLDAYNLSIGNVDDMHTMIINAAKADVALQTMVQLRNKILDAYTEVMRTNL</sequence>
<keyword evidence="3 4" id="KW-0975">Bacterial flagellum</keyword>
<dbReference type="Pfam" id="PF02049">
    <property type="entry name" value="FliE"/>
    <property type="match status" value="1"/>
</dbReference>
<keyword evidence="7" id="KW-1185">Reference proteome</keyword>
<dbReference type="GO" id="GO:0071973">
    <property type="term" value="P:bacterial-type flagellum-dependent cell motility"/>
    <property type="evidence" value="ECO:0007669"/>
    <property type="project" value="InterPro"/>
</dbReference>
<name>A0A8J7VYM5_9FIRM</name>
<evidence type="ECO:0000313" key="6">
    <source>
        <dbReference type="EMBL" id="MBR0597527.1"/>
    </source>
</evidence>
<dbReference type="GO" id="GO:0005198">
    <property type="term" value="F:structural molecule activity"/>
    <property type="evidence" value="ECO:0007669"/>
    <property type="project" value="UniProtKB-UniRule"/>
</dbReference>
<keyword evidence="6" id="KW-0969">Cilium</keyword>
<keyword evidence="6" id="KW-0966">Cell projection</keyword>
<dbReference type="HAMAP" id="MF_00724">
    <property type="entry name" value="FliE"/>
    <property type="match status" value="1"/>
</dbReference>
<evidence type="ECO:0000256" key="1">
    <source>
        <dbReference type="ARBA" id="ARBA00004117"/>
    </source>
</evidence>
<gene>
    <name evidence="4 6" type="primary">fliE</name>
    <name evidence="6" type="ORF">KCX82_06570</name>
</gene>
<dbReference type="NCBIfam" id="TIGR00205">
    <property type="entry name" value="fliE"/>
    <property type="match status" value="1"/>
</dbReference>